<evidence type="ECO:0000256" key="1">
    <source>
        <dbReference type="SAM" id="MobiDB-lite"/>
    </source>
</evidence>
<feature type="region of interest" description="Disordered" evidence="1">
    <location>
        <begin position="247"/>
        <end position="293"/>
    </location>
</feature>
<sequence length="382" mass="40901">MPHSIRNIDEYVLDNSGLLEYMTEIAQPGKETDLSPPGEAATSPSTSLRSQETASSSAQASRSSSRSSQQRDRAVSKSSRSGSMSKNKQPTTQKSNERLTTKTISSDAKASQNANPQGRKHLRSKSDSSASSVSKPRAALPPSANPPPLTIHKDNKPTLTQDTAVGTATQLDALQKLGAIHEARRGLLRQLSALDEEEKKLLSKLMEMTIQPRTGLADAVHDMREPADHATQSSVLAKAPVLPIPIAKTPSMQPKRKGRKAEPIPRPRSAPAVQTPSITLTRTPSAAKRVPLSDKTEASIATFDSTPLYVGEEWEASTPGSETPTPEAKAAASNPHTSSVKVKFGDSSSLVVDGTTADKKATLAAKKGYIVPYTVERKKWVF</sequence>
<feature type="region of interest" description="Disordered" evidence="1">
    <location>
        <begin position="314"/>
        <end position="347"/>
    </location>
</feature>
<evidence type="ECO:0000313" key="3">
    <source>
        <dbReference type="Proteomes" id="UP000799779"/>
    </source>
</evidence>
<keyword evidence="3" id="KW-1185">Reference proteome</keyword>
<evidence type="ECO:0000313" key="2">
    <source>
        <dbReference type="EMBL" id="KAF1995140.1"/>
    </source>
</evidence>
<dbReference type="OrthoDB" id="3801412at2759"/>
<feature type="compositionally biased region" description="Low complexity" evidence="1">
    <location>
        <begin position="76"/>
        <end position="88"/>
    </location>
</feature>
<feature type="compositionally biased region" description="Polar residues" evidence="1">
    <location>
        <begin position="272"/>
        <end position="284"/>
    </location>
</feature>
<accession>A0A6A5W0A6</accession>
<dbReference type="Proteomes" id="UP000799779">
    <property type="component" value="Unassembled WGS sequence"/>
</dbReference>
<feature type="compositionally biased region" description="Low complexity" evidence="1">
    <location>
        <begin position="49"/>
        <end position="68"/>
    </location>
</feature>
<name>A0A6A5W0A6_9PLEO</name>
<dbReference type="EMBL" id="ML977644">
    <property type="protein sequence ID" value="KAF1995140.1"/>
    <property type="molecule type" value="Genomic_DNA"/>
</dbReference>
<protein>
    <submittedName>
        <fullName evidence="2">Uncharacterized protein</fullName>
    </submittedName>
</protein>
<feature type="compositionally biased region" description="Low complexity" evidence="1">
    <location>
        <begin position="127"/>
        <end position="142"/>
    </location>
</feature>
<feature type="compositionally biased region" description="Polar residues" evidence="1">
    <location>
        <begin position="334"/>
        <end position="347"/>
    </location>
</feature>
<dbReference type="AlphaFoldDB" id="A0A6A5W0A6"/>
<reference evidence="2" key="1">
    <citation type="journal article" date="2020" name="Stud. Mycol.">
        <title>101 Dothideomycetes genomes: a test case for predicting lifestyles and emergence of pathogens.</title>
        <authorList>
            <person name="Haridas S."/>
            <person name="Albert R."/>
            <person name="Binder M."/>
            <person name="Bloem J."/>
            <person name="Labutti K."/>
            <person name="Salamov A."/>
            <person name="Andreopoulos B."/>
            <person name="Baker S."/>
            <person name="Barry K."/>
            <person name="Bills G."/>
            <person name="Bluhm B."/>
            <person name="Cannon C."/>
            <person name="Castanera R."/>
            <person name="Culley D."/>
            <person name="Daum C."/>
            <person name="Ezra D."/>
            <person name="Gonzalez J."/>
            <person name="Henrissat B."/>
            <person name="Kuo A."/>
            <person name="Liang C."/>
            <person name="Lipzen A."/>
            <person name="Lutzoni F."/>
            <person name="Magnuson J."/>
            <person name="Mondo S."/>
            <person name="Nolan M."/>
            <person name="Ohm R."/>
            <person name="Pangilinan J."/>
            <person name="Park H.-J."/>
            <person name="Ramirez L."/>
            <person name="Alfaro M."/>
            <person name="Sun H."/>
            <person name="Tritt A."/>
            <person name="Yoshinaga Y."/>
            <person name="Zwiers L.-H."/>
            <person name="Turgeon B."/>
            <person name="Goodwin S."/>
            <person name="Spatafora J."/>
            <person name="Crous P."/>
            <person name="Grigoriev I."/>
        </authorList>
    </citation>
    <scope>NUCLEOTIDE SEQUENCE</scope>
    <source>
        <strain evidence="2">CBS 123094</strain>
    </source>
</reference>
<organism evidence="2 3">
    <name type="scientific">Amniculicola lignicola CBS 123094</name>
    <dbReference type="NCBI Taxonomy" id="1392246"/>
    <lineage>
        <taxon>Eukaryota</taxon>
        <taxon>Fungi</taxon>
        <taxon>Dikarya</taxon>
        <taxon>Ascomycota</taxon>
        <taxon>Pezizomycotina</taxon>
        <taxon>Dothideomycetes</taxon>
        <taxon>Pleosporomycetidae</taxon>
        <taxon>Pleosporales</taxon>
        <taxon>Amniculicolaceae</taxon>
        <taxon>Amniculicola</taxon>
    </lineage>
</organism>
<feature type="compositionally biased region" description="Polar residues" evidence="1">
    <location>
        <begin position="101"/>
        <end position="116"/>
    </location>
</feature>
<feature type="region of interest" description="Disordered" evidence="1">
    <location>
        <begin position="25"/>
        <end position="164"/>
    </location>
</feature>
<gene>
    <name evidence="2" type="ORF">P154DRAFT_581068</name>
</gene>
<proteinExistence type="predicted"/>